<accession>A0A517M0B8</accession>
<keyword evidence="3" id="KW-0328">Glycosyltransferase</keyword>
<evidence type="ECO:0000313" key="3">
    <source>
        <dbReference type="EMBL" id="QDS88325.1"/>
    </source>
</evidence>
<dbReference type="CDD" id="cd03801">
    <property type="entry name" value="GT4_PimA-like"/>
    <property type="match status" value="1"/>
</dbReference>
<evidence type="ECO:0000313" key="4">
    <source>
        <dbReference type="Proteomes" id="UP000319557"/>
    </source>
</evidence>
<dbReference type="InterPro" id="IPR050194">
    <property type="entry name" value="Glycosyltransferase_grp1"/>
</dbReference>
<keyword evidence="3" id="KW-0808">Transferase</keyword>
<dbReference type="Pfam" id="PF00534">
    <property type="entry name" value="Glycos_transf_1"/>
    <property type="match status" value="1"/>
</dbReference>
<protein>
    <submittedName>
        <fullName evidence="3">2-deoxystreptamine glucosyltransferase</fullName>
        <ecNumber evidence="3">2.4.1.284</ecNumber>
    </submittedName>
</protein>
<evidence type="ECO:0000259" key="1">
    <source>
        <dbReference type="Pfam" id="PF00534"/>
    </source>
</evidence>
<dbReference type="Gene3D" id="3.40.50.2000">
    <property type="entry name" value="Glycogen Phosphorylase B"/>
    <property type="match status" value="2"/>
</dbReference>
<name>A0A517M0B8_9BACT</name>
<dbReference type="RefSeq" id="WP_246106092.1">
    <property type="nucleotide sequence ID" value="NZ_CP036261.1"/>
</dbReference>
<sequence>MTNDTLPTDLQLPAGVSLNSRAAALIATPGSWPLVLHTRVVNGTGGGPEKTILHSPRFLNDLGYDCLCVYFRDPADSGFESIEARAQEADAPLVAIDDFGPTDRGILRRAKGLLSLVGNRPLIWHGHDYKSNLVGIWLRRTHRMRIVSTVHGWVLKTWKTPLYYAIDRWSLRRCEAVICVSTDLLETCQGMGVKSKSLMLVDNAIDLMQTRRSQSIAQAKGELGWPESRLLVGAVGRLSPEKGFHLLIDAVAQQIRAGIDVGLSIVGEGPARGELEQQIADLELGDRIHLAGFVADPAMHYQAMDIYALSSLREGLPNVLLEAMAYEVPVVSTRVAGVPRLIDGQTNGRLVDCGDREKLSAAIGELLCQPELRLQLGQAARATVEQRFCFAKRMQMMAAVYDGLQQPVSV</sequence>
<keyword evidence="4" id="KW-1185">Reference proteome</keyword>
<feature type="domain" description="Glycosyl transferase family 1" evidence="1">
    <location>
        <begin position="219"/>
        <end position="382"/>
    </location>
</feature>
<proteinExistence type="predicted"/>
<dbReference type="PANTHER" id="PTHR45947:SF3">
    <property type="entry name" value="SULFOQUINOVOSYL TRANSFERASE SQD2"/>
    <property type="match status" value="1"/>
</dbReference>
<dbReference type="EC" id="2.4.1.284" evidence="3"/>
<dbReference type="Proteomes" id="UP000319557">
    <property type="component" value="Chromosome"/>
</dbReference>
<dbReference type="InterPro" id="IPR001296">
    <property type="entry name" value="Glyco_trans_1"/>
</dbReference>
<dbReference type="GO" id="GO:0102318">
    <property type="term" value="F:2-deoxystreptamine glucosyltransferase activity"/>
    <property type="evidence" value="ECO:0007669"/>
    <property type="project" value="UniProtKB-EC"/>
</dbReference>
<dbReference type="Pfam" id="PF13579">
    <property type="entry name" value="Glyco_trans_4_4"/>
    <property type="match status" value="1"/>
</dbReference>
<dbReference type="KEGG" id="ruv:EC9_25150"/>
<dbReference type="InterPro" id="IPR028098">
    <property type="entry name" value="Glyco_trans_4-like_N"/>
</dbReference>
<dbReference type="PANTHER" id="PTHR45947">
    <property type="entry name" value="SULFOQUINOVOSYL TRANSFERASE SQD2"/>
    <property type="match status" value="1"/>
</dbReference>
<reference evidence="3 4" key="1">
    <citation type="submission" date="2019-02" db="EMBL/GenBank/DDBJ databases">
        <title>Deep-cultivation of Planctomycetes and their phenomic and genomic characterization uncovers novel biology.</title>
        <authorList>
            <person name="Wiegand S."/>
            <person name="Jogler M."/>
            <person name="Boedeker C."/>
            <person name="Pinto D."/>
            <person name="Vollmers J."/>
            <person name="Rivas-Marin E."/>
            <person name="Kohn T."/>
            <person name="Peeters S.H."/>
            <person name="Heuer A."/>
            <person name="Rast P."/>
            <person name="Oberbeckmann S."/>
            <person name="Bunk B."/>
            <person name="Jeske O."/>
            <person name="Meyerdierks A."/>
            <person name="Storesund J.E."/>
            <person name="Kallscheuer N."/>
            <person name="Luecker S."/>
            <person name="Lage O.M."/>
            <person name="Pohl T."/>
            <person name="Merkel B.J."/>
            <person name="Hornburger P."/>
            <person name="Mueller R.-W."/>
            <person name="Bruemmer F."/>
            <person name="Labrenz M."/>
            <person name="Spormann A.M."/>
            <person name="Op den Camp H."/>
            <person name="Overmann J."/>
            <person name="Amann R."/>
            <person name="Jetten M.S.M."/>
            <person name="Mascher T."/>
            <person name="Medema M.H."/>
            <person name="Devos D.P."/>
            <person name="Kaster A.-K."/>
            <person name="Ovreas L."/>
            <person name="Rohde M."/>
            <person name="Galperin M.Y."/>
            <person name="Jogler C."/>
        </authorList>
    </citation>
    <scope>NUCLEOTIDE SEQUENCE [LARGE SCALE GENOMIC DNA]</scope>
    <source>
        <strain evidence="3 4">EC9</strain>
    </source>
</reference>
<organism evidence="3 4">
    <name type="scientific">Rosistilla ulvae</name>
    <dbReference type="NCBI Taxonomy" id="1930277"/>
    <lineage>
        <taxon>Bacteria</taxon>
        <taxon>Pseudomonadati</taxon>
        <taxon>Planctomycetota</taxon>
        <taxon>Planctomycetia</taxon>
        <taxon>Pirellulales</taxon>
        <taxon>Pirellulaceae</taxon>
        <taxon>Rosistilla</taxon>
    </lineage>
</organism>
<gene>
    <name evidence="3" type="primary">kanF_2</name>
    <name evidence="3" type="ORF">EC9_25150</name>
</gene>
<dbReference type="EMBL" id="CP036261">
    <property type="protein sequence ID" value="QDS88325.1"/>
    <property type="molecule type" value="Genomic_DNA"/>
</dbReference>
<feature type="domain" description="Glycosyltransferase subfamily 4-like N-terminal" evidence="2">
    <location>
        <begin position="46"/>
        <end position="203"/>
    </location>
</feature>
<evidence type="ECO:0000259" key="2">
    <source>
        <dbReference type="Pfam" id="PF13579"/>
    </source>
</evidence>
<dbReference type="AlphaFoldDB" id="A0A517M0B8"/>
<dbReference type="SUPFAM" id="SSF53756">
    <property type="entry name" value="UDP-Glycosyltransferase/glycogen phosphorylase"/>
    <property type="match status" value="1"/>
</dbReference>